<evidence type="ECO:0000313" key="2">
    <source>
        <dbReference type="EMBL" id="KAJ1081842.1"/>
    </source>
</evidence>
<dbReference type="AlphaFoldDB" id="A0AAV7KUD0"/>
<feature type="coiled-coil region" evidence="1">
    <location>
        <begin position="5"/>
        <end position="42"/>
    </location>
</feature>
<keyword evidence="1" id="KW-0175">Coiled coil</keyword>
<name>A0AAV7KUD0_PLEWA</name>
<evidence type="ECO:0000313" key="3">
    <source>
        <dbReference type="Proteomes" id="UP001066276"/>
    </source>
</evidence>
<reference evidence="2" key="1">
    <citation type="journal article" date="2022" name="bioRxiv">
        <title>Sequencing and chromosome-scale assembly of the giantPleurodeles waltlgenome.</title>
        <authorList>
            <person name="Brown T."/>
            <person name="Elewa A."/>
            <person name="Iarovenko S."/>
            <person name="Subramanian E."/>
            <person name="Araus A.J."/>
            <person name="Petzold A."/>
            <person name="Susuki M."/>
            <person name="Suzuki K.-i.T."/>
            <person name="Hayashi T."/>
            <person name="Toyoda A."/>
            <person name="Oliveira C."/>
            <person name="Osipova E."/>
            <person name="Leigh N.D."/>
            <person name="Simon A."/>
            <person name="Yun M.H."/>
        </authorList>
    </citation>
    <scope>NUCLEOTIDE SEQUENCE</scope>
    <source>
        <strain evidence="2">20211129_DDA</strain>
        <tissue evidence="2">Liver</tissue>
    </source>
</reference>
<keyword evidence="3" id="KW-1185">Reference proteome</keyword>
<evidence type="ECO:0000256" key="1">
    <source>
        <dbReference type="SAM" id="Coils"/>
    </source>
</evidence>
<dbReference type="Proteomes" id="UP001066276">
    <property type="component" value="Chromosome 12"/>
</dbReference>
<gene>
    <name evidence="2" type="ORF">NDU88_002015</name>
</gene>
<comment type="caution">
    <text evidence="2">The sequence shown here is derived from an EMBL/GenBank/DDBJ whole genome shotgun (WGS) entry which is preliminary data.</text>
</comment>
<sequence>MLLIIETAQGMVVKEKQEIEDLEKALKESMALENAKKCLEEINQDVDGYRDYLMNKKSVKLRKDINRFNYEFVYPYLQKDFYQSKKYQGGDITPGRRWLAPKAGGKKYVTFSESSGSGSEDEVYTHNSAEMGEQSNNVFLESRSRLNRRGREGKEVELFETLVDKEIQRITRDPFKPKNNLLREHYDALRALQEDVSITIKPADQGGAR</sequence>
<proteinExistence type="predicted"/>
<organism evidence="2 3">
    <name type="scientific">Pleurodeles waltl</name>
    <name type="common">Iberian ribbed newt</name>
    <dbReference type="NCBI Taxonomy" id="8319"/>
    <lineage>
        <taxon>Eukaryota</taxon>
        <taxon>Metazoa</taxon>
        <taxon>Chordata</taxon>
        <taxon>Craniata</taxon>
        <taxon>Vertebrata</taxon>
        <taxon>Euteleostomi</taxon>
        <taxon>Amphibia</taxon>
        <taxon>Batrachia</taxon>
        <taxon>Caudata</taxon>
        <taxon>Salamandroidea</taxon>
        <taxon>Salamandridae</taxon>
        <taxon>Pleurodelinae</taxon>
        <taxon>Pleurodeles</taxon>
    </lineage>
</organism>
<protein>
    <submittedName>
        <fullName evidence="2">Uncharacterized protein</fullName>
    </submittedName>
</protein>
<dbReference type="EMBL" id="JANPWB010000016">
    <property type="protein sequence ID" value="KAJ1081842.1"/>
    <property type="molecule type" value="Genomic_DNA"/>
</dbReference>
<accession>A0AAV7KUD0</accession>